<dbReference type="Gene3D" id="2.30.38.10">
    <property type="entry name" value="Luciferase, Domain 3"/>
    <property type="match status" value="1"/>
</dbReference>
<proteinExistence type="predicted"/>
<dbReference type="InterPro" id="IPR000873">
    <property type="entry name" value="AMP-dep_synth/lig_dom"/>
</dbReference>
<dbReference type="Gene3D" id="3.30.300.30">
    <property type="match status" value="1"/>
</dbReference>
<organism evidence="3 4">
    <name type="scientific">Porites evermanni</name>
    <dbReference type="NCBI Taxonomy" id="104178"/>
    <lineage>
        <taxon>Eukaryota</taxon>
        <taxon>Metazoa</taxon>
        <taxon>Cnidaria</taxon>
        <taxon>Anthozoa</taxon>
        <taxon>Hexacorallia</taxon>
        <taxon>Scleractinia</taxon>
        <taxon>Fungiina</taxon>
        <taxon>Poritidae</taxon>
        <taxon>Porites</taxon>
    </lineage>
</organism>
<feature type="domain" description="AMP-binding enzyme C-terminal" evidence="2">
    <location>
        <begin position="439"/>
        <end position="513"/>
    </location>
</feature>
<dbReference type="PROSITE" id="PS00455">
    <property type="entry name" value="AMP_BINDING"/>
    <property type="match status" value="1"/>
</dbReference>
<dbReference type="Proteomes" id="UP001159427">
    <property type="component" value="Unassembled WGS sequence"/>
</dbReference>
<dbReference type="SUPFAM" id="SSF56801">
    <property type="entry name" value="Acetyl-CoA synthetase-like"/>
    <property type="match status" value="1"/>
</dbReference>
<evidence type="ECO:0000259" key="1">
    <source>
        <dbReference type="Pfam" id="PF00501"/>
    </source>
</evidence>
<dbReference type="InterPro" id="IPR020845">
    <property type="entry name" value="AMP-binding_CS"/>
</dbReference>
<reference evidence="3 4" key="1">
    <citation type="submission" date="2022-05" db="EMBL/GenBank/DDBJ databases">
        <authorList>
            <consortium name="Genoscope - CEA"/>
            <person name="William W."/>
        </authorList>
    </citation>
    <scope>NUCLEOTIDE SEQUENCE [LARGE SCALE GENOMIC DNA]</scope>
</reference>
<comment type="caution">
    <text evidence="3">The sequence shown here is derived from an EMBL/GenBank/DDBJ whole genome shotgun (WGS) entry which is preliminary data.</text>
</comment>
<gene>
    <name evidence="3" type="ORF">PEVE_00033569</name>
</gene>
<evidence type="ECO:0000259" key="2">
    <source>
        <dbReference type="Pfam" id="PF13193"/>
    </source>
</evidence>
<evidence type="ECO:0008006" key="5">
    <source>
        <dbReference type="Google" id="ProtNLM"/>
    </source>
</evidence>
<dbReference type="Pfam" id="PF00501">
    <property type="entry name" value="AMP-binding"/>
    <property type="match status" value="1"/>
</dbReference>
<keyword evidence="4" id="KW-1185">Reference proteome</keyword>
<dbReference type="InterPro" id="IPR025110">
    <property type="entry name" value="AMP-bd_C"/>
</dbReference>
<name>A0ABN8LAF8_9CNID</name>
<dbReference type="Gene3D" id="3.40.50.980">
    <property type="match status" value="2"/>
</dbReference>
<accession>A0ABN8LAF8</accession>
<dbReference type="EMBL" id="CALNXI010000005">
    <property type="protein sequence ID" value="CAH3014071.1"/>
    <property type="molecule type" value="Genomic_DNA"/>
</dbReference>
<dbReference type="Pfam" id="PF13193">
    <property type="entry name" value="AMP-binding_C"/>
    <property type="match status" value="1"/>
</dbReference>
<sequence>MILKSRFADVTIPQNMSWPEYGTVSSACYVSCFQIDGVSGHCYTFKQLKSLTRKFASSLVKKGFIKGEVFAIYLPNIVEYAIVFYGVGFAGGTSTTVNPLYTAEELEKQLSETQATYLATSRQFLDKALTASKAQGKIKKIIVIVEEVSNCDYELFTQLVDDGEASFPEQITIHKDDLFNIPYSSGTTGFPKGVMVTHGNMLADICIMLGSGTLVLTEETVLLALLPFYHTYAQLIMLGAGLAQGCKVVALQRFKPETFLQVMQDYKVTYAPVVPPIVLFLAKDPLVDNFDLSSVEEVLCAAAPMGDGLEDALSRRLPKVKEINQGYGMTEMLATHMQPRGGTKPGSVGFLMANLECKILDVSTGVILGPHQDGEICVRGPTVMKGYLNNPEATARLIDSEGWVHTGDIGNYDDEGHFFIVDRLKDVIKYNAYQVAPAELEALLISHPNIDGAAVIGIPDEKAGELPKAFVVPKGDIKPEEILAFVAAKVAPQKKLRGGVEIVEKIPKNASGKILRRDLRKRENERLKNKYAR</sequence>
<dbReference type="PANTHER" id="PTHR24096">
    <property type="entry name" value="LONG-CHAIN-FATTY-ACID--COA LIGASE"/>
    <property type="match status" value="1"/>
</dbReference>
<evidence type="ECO:0000313" key="4">
    <source>
        <dbReference type="Proteomes" id="UP001159427"/>
    </source>
</evidence>
<dbReference type="PANTHER" id="PTHR24096:SF422">
    <property type="entry name" value="BCDNA.GH02901"/>
    <property type="match status" value="1"/>
</dbReference>
<protein>
    <recommendedName>
        <fullName evidence="5">4-coumarate--CoA ligase</fullName>
    </recommendedName>
</protein>
<feature type="domain" description="AMP-dependent synthetase/ligase" evidence="1">
    <location>
        <begin position="40"/>
        <end position="388"/>
    </location>
</feature>
<dbReference type="InterPro" id="IPR045851">
    <property type="entry name" value="AMP-bd_C_sf"/>
</dbReference>
<evidence type="ECO:0000313" key="3">
    <source>
        <dbReference type="EMBL" id="CAH3014071.1"/>
    </source>
</evidence>